<dbReference type="EMBL" id="UOFM01000245">
    <property type="protein sequence ID" value="VAW78113.1"/>
    <property type="molecule type" value="Genomic_DNA"/>
</dbReference>
<organism evidence="2">
    <name type="scientific">hydrothermal vent metagenome</name>
    <dbReference type="NCBI Taxonomy" id="652676"/>
    <lineage>
        <taxon>unclassified sequences</taxon>
        <taxon>metagenomes</taxon>
        <taxon>ecological metagenomes</taxon>
    </lineage>
</organism>
<gene>
    <name evidence="2" type="ORF">MNBD_GAMMA14-2210</name>
</gene>
<reference evidence="2" key="1">
    <citation type="submission" date="2018-06" db="EMBL/GenBank/DDBJ databases">
        <authorList>
            <person name="Zhirakovskaya E."/>
        </authorList>
    </citation>
    <scope>NUCLEOTIDE SEQUENCE</scope>
</reference>
<feature type="coiled-coil region" evidence="1">
    <location>
        <begin position="52"/>
        <end position="86"/>
    </location>
</feature>
<dbReference type="GO" id="GO:0005829">
    <property type="term" value="C:cytosol"/>
    <property type="evidence" value="ECO:0007669"/>
    <property type="project" value="TreeGrafter"/>
</dbReference>
<dbReference type="PANTHER" id="PTHR38040:SF1">
    <property type="entry name" value="UBIQUINONE BIOSYNTHESIS ACCESSORY FACTOR UBIK"/>
    <property type="match status" value="1"/>
</dbReference>
<evidence type="ECO:0008006" key="3">
    <source>
        <dbReference type="Google" id="ProtNLM"/>
    </source>
</evidence>
<dbReference type="HAMAP" id="MF_02216">
    <property type="entry name" value="UbiK"/>
    <property type="match status" value="1"/>
</dbReference>
<proteinExistence type="inferred from homology"/>
<dbReference type="NCBIfam" id="NF047835">
    <property type="entry name" value="UbiqAccUbiK"/>
    <property type="match status" value="1"/>
</dbReference>
<dbReference type="InterPro" id="IPR007475">
    <property type="entry name" value="UbiK"/>
</dbReference>
<dbReference type="PANTHER" id="PTHR38040">
    <property type="entry name" value="UBIQUINONE BIOSYNTHESIS ACCESSORY FACTOR UBIK"/>
    <property type="match status" value="1"/>
</dbReference>
<dbReference type="AlphaFoldDB" id="A0A3B0YPT9"/>
<keyword evidence="1" id="KW-0175">Coiled coil</keyword>
<sequence length="88" mass="9910">MLDPKFLDDLTRRLTSAMPPAAKAMQADMEKNLRAAVQSALAKLDLVTREEFDVQTKVLARSRAKIEQLEKQVAELEAQLLKDKADNK</sequence>
<evidence type="ECO:0000256" key="1">
    <source>
        <dbReference type="SAM" id="Coils"/>
    </source>
</evidence>
<accession>A0A3B0YPT9</accession>
<protein>
    <recommendedName>
        <fullName evidence="3">Ubiquinone biosynthesis accessory factor UbiK</fullName>
    </recommendedName>
</protein>
<evidence type="ECO:0000313" key="2">
    <source>
        <dbReference type="EMBL" id="VAW78113.1"/>
    </source>
</evidence>
<dbReference type="Pfam" id="PF04380">
    <property type="entry name" value="BMFP"/>
    <property type="match status" value="1"/>
</dbReference>
<name>A0A3B0YPT9_9ZZZZ</name>